<dbReference type="GO" id="GO:0039666">
    <property type="term" value="P:virion attachment to host cell pilus"/>
    <property type="evidence" value="ECO:0007669"/>
    <property type="project" value="UniProtKB-KW"/>
</dbReference>
<protein>
    <submittedName>
        <fullName evidence="6">Uncharacterized protein</fullName>
    </submittedName>
</protein>
<proteinExistence type="inferred from homology"/>
<evidence type="ECO:0000256" key="1">
    <source>
        <dbReference type="ARBA" id="ARBA00022581"/>
    </source>
</evidence>
<keyword evidence="1" id="KW-0945">Host-virus interaction</keyword>
<evidence type="ECO:0000256" key="4">
    <source>
        <dbReference type="ARBA" id="ARBA00023296"/>
    </source>
</evidence>
<dbReference type="EMBL" id="MW648448">
    <property type="protein sequence ID" value="QXN75353.1"/>
    <property type="molecule type" value="Genomic_RNA"/>
</dbReference>
<evidence type="ECO:0000256" key="3">
    <source>
        <dbReference type="ARBA" id="ARBA00023104"/>
    </source>
</evidence>
<name>A0A8F5RCT6_9VIRU</name>
<evidence type="ECO:0000256" key="5">
    <source>
        <dbReference type="ARBA" id="ARBA00035110"/>
    </source>
</evidence>
<evidence type="ECO:0000256" key="2">
    <source>
        <dbReference type="ARBA" id="ARBA00022804"/>
    </source>
</evidence>
<comment type="similarity">
    <text evidence="5">Belongs to the Leviviricetes maturation protein family.</text>
</comment>
<accession>A0A8F5RCT6</accession>
<dbReference type="Pfam" id="PF03863">
    <property type="entry name" value="Phage_mat-A"/>
    <property type="match status" value="1"/>
</dbReference>
<dbReference type="GO" id="GO:0044423">
    <property type="term" value="C:virion component"/>
    <property type="evidence" value="ECO:0007669"/>
    <property type="project" value="UniProtKB-KW"/>
</dbReference>
<keyword evidence="2" id="KW-1161">Viral attachment to host cell</keyword>
<sequence>MTEKYKFHPQQTGELQNVSTGGIQTRSFGGGVDHLQFSLPGRHNFFKVSHESYEGGGVDGTVNDLVLSNWPSQWVFENWNPIKTNNGSNDVPNVGWLSTLLFARSRPDSKSFDISRFIGELKDLPGMIKRMGEDFLSKGIPYSAGHLTLSYKFGWAPFFDDIAKMTLLQTLIDKRFKQLKSLKENGSEIRKVKLYSGTKEYNASGVPMEDWVMSINNVLTDTCWGYTIWNTTNSYPSTDQDLMDYARKTALNLDPLNGQTAWQLIPWSWLSDWFLNVGTYLEAIRNSDEFTCSVAMLCHQTDFFALARSTGFREGTSYPGLTLRPYVYKSTLKTRFAADPPTITAHIPVLNAGHMGILSSIAATKYRP</sequence>
<keyword evidence="4" id="KW-1160">Virus entry into host cell</keyword>
<keyword evidence="3" id="KW-0946">Virion</keyword>
<keyword evidence="3" id="KW-1175">Viral attachment to host cell pilus</keyword>
<evidence type="ECO:0000313" key="6">
    <source>
        <dbReference type="EMBL" id="QXN75353.1"/>
    </source>
</evidence>
<dbReference type="InterPro" id="IPR005563">
    <property type="entry name" value="A_protein"/>
</dbReference>
<reference evidence="6" key="1">
    <citation type="submission" date="2021-02" db="EMBL/GenBank/DDBJ databases">
        <title>The hidden world within plants: metatranscriptomics unveil the complexity of wood microbiomes in grapevine.</title>
        <authorList>
            <person name="Nerva L."/>
            <person name="Garcia J.F."/>
            <person name="Favaretto F."/>
            <person name="Giudice G."/>
            <person name="Moffa L."/>
            <person name="Dario C."/>
            <person name="Riccardo V."/>
            <person name="Gambino G."/>
            <person name="Chitarra W."/>
        </authorList>
    </citation>
    <scope>NUCLEOTIDE SEQUENCE</scope>
</reference>
<organism evidence="6">
    <name type="scientific">Grapevine-associated levi-like virus 1</name>
    <dbReference type="NCBI Taxonomy" id="2814354"/>
    <lineage>
        <taxon>Viruses</taxon>
        <taxon>Riboviria</taxon>
        <taxon>Orthornavirae</taxon>
        <taxon>Lenarviricota</taxon>
        <taxon>Leviviricetes</taxon>
        <taxon>Timlovirales</taxon>
        <taxon>Steitzviridae</taxon>
        <taxon>Wolvivirus</taxon>
        <taxon>Wolvivirus vitiscola</taxon>
    </lineage>
</organism>